<dbReference type="SUPFAM" id="SSF52402">
    <property type="entry name" value="Adenine nucleotide alpha hydrolases-like"/>
    <property type="match status" value="1"/>
</dbReference>
<dbReference type="GO" id="GO:0016491">
    <property type="term" value="F:oxidoreductase activity"/>
    <property type="evidence" value="ECO:0007669"/>
    <property type="project" value="UniProtKB-KW"/>
</dbReference>
<dbReference type="GO" id="GO:0050660">
    <property type="term" value="F:flavin adenine dinucleotide binding"/>
    <property type="evidence" value="ECO:0007669"/>
    <property type="project" value="InterPro"/>
</dbReference>
<dbReference type="InterPro" id="IPR014730">
    <property type="entry name" value="ETF_a/b_N"/>
</dbReference>
<accession>A0A644ZCJ7</accession>
<evidence type="ECO:0000313" key="7">
    <source>
        <dbReference type="EMBL" id="MPM38605.1"/>
    </source>
</evidence>
<dbReference type="EMBL" id="VSSQ01008341">
    <property type="protein sequence ID" value="MPM38605.1"/>
    <property type="molecule type" value="Genomic_DNA"/>
</dbReference>
<dbReference type="Gene3D" id="3.40.50.1220">
    <property type="entry name" value="TPP-binding domain"/>
    <property type="match status" value="1"/>
</dbReference>
<name>A0A644ZCJ7_9ZZZZ</name>
<dbReference type="GO" id="GO:0033539">
    <property type="term" value="P:fatty acid beta-oxidation using acyl-CoA dehydrogenase"/>
    <property type="evidence" value="ECO:0007669"/>
    <property type="project" value="TreeGrafter"/>
</dbReference>
<keyword evidence="4" id="KW-0274">FAD</keyword>
<keyword evidence="2" id="KW-0813">Transport</keyword>
<evidence type="ECO:0000256" key="1">
    <source>
        <dbReference type="ARBA" id="ARBA00005817"/>
    </source>
</evidence>
<keyword evidence="7" id="KW-0560">Oxidoreductase</keyword>
<evidence type="ECO:0000256" key="2">
    <source>
        <dbReference type="ARBA" id="ARBA00022448"/>
    </source>
</evidence>
<feature type="domain" description="Electron transfer flavoprotein alpha/beta-subunit N-terminal" evidence="6">
    <location>
        <begin position="3"/>
        <end position="193"/>
    </location>
</feature>
<dbReference type="PIRSF" id="PIRSF000089">
    <property type="entry name" value="Electra_flavoP_a"/>
    <property type="match status" value="1"/>
</dbReference>
<sequence length="332" mass="35302">MFVWVESETRGSHKLPKKVALELLCKGRELADALGQELVAVVLSGEGEGLENALSGYGADRILMCQHELLKEYSTDGYTSVLCAVIAQLKPAVFLYGATPNGRDLAPRVAARLRLGLTADCTRLEIDDAGQLVQTRPAFGGNIMASIITPSTRPQTATVRPNVFPVKMSEIKKVPVVERFPVVLKRSAIRTRVISRQTGEGEDKDSISEARVIVAAGRGLQKPNNLSLVQELADLLGGTVGASRAIVEEGWLSHSRQVGQSGTTVSPELYIAVGISGAVQHVVGMSSSGRIIAINTDADAPIHKVADLSVAGDALTILPRVNALLKTLLGQE</sequence>
<comment type="caution">
    <text evidence="7">The sequence shown here is derived from an EMBL/GenBank/DDBJ whole genome shotgun (WGS) entry which is preliminary data.</text>
</comment>
<dbReference type="InterPro" id="IPR014731">
    <property type="entry name" value="ETF_asu_C"/>
</dbReference>
<dbReference type="CDD" id="cd01715">
    <property type="entry name" value="ETF_alpha"/>
    <property type="match status" value="1"/>
</dbReference>
<dbReference type="SMART" id="SM00893">
    <property type="entry name" value="ETF"/>
    <property type="match status" value="1"/>
</dbReference>
<keyword evidence="3" id="KW-0285">Flavoprotein</keyword>
<organism evidence="7">
    <name type="scientific">bioreactor metagenome</name>
    <dbReference type="NCBI Taxonomy" id="1076179"/>
    <lineage>
        <taxon>unclassified sequences</taxon>
        <taxon>metagenomes</taxon>
        <taxon>ecological metagenomes</taxon>
    </lineage>
</organism>
<evidence type="ECO:0000259" key="6">
    <source>
        <dbReference type="SMART" id="SM00893"/>
    </source>
</evidence>
<dbReference type="PROSITE" id="PS00696">
    <property type="entry name" value="ETF_ALPHA"/>
    <property type="match status" value="1"/>
</dbReference>
<dbReference type="Gene3D" id="3.40.50.620">
    <property type="entry name" value="HUPs"/>
    <property type="match status" value="1"/>
</dbReference>
<dbReference type="SUPFAM" id="SSF52467">
    <property type="entry name" value="DHS-like NAD/FAD-binding domain"/>
    <property type="match status" value="1"/>
</dbReference>
<gene>
    <name evidence="7" type="primary">carE_34</name>
    <name evidence="7" type="ORF">SDC9_85234</name>
</gene>
<comment type="similarity">
    <text evidence="1">Belongs to the ETF alpha-subunit/FixB family.</text>
</comment>
<dbReference type="InterPro" id="IPR033947">
    <property type="entry name" value="ETF_alpha_N"/>
</dbReference>
<evidence type="ECO:0000256" key="4">
    <source>
        <dbReference type="ARBA" id="ARBA00022827"/>
    </source>
</evidence>
<dbReference type="GO" id="GO:0009055">
    <property type="term" value="F:electron transfer activity"/>
    <property type="evidence" value="ECO:0007669"/>
    <property type="project" value="InterPro"/>
</dbReference>
<dbReference type="InterPro" id="IPR001308">
    <property type="entry name" value="ETF_a/FixB"/>
</dbReference>
<evidence type="ECO:0000256" key="5">
    <source>
        <dbReference type="ARBA" id="ARBA00022982"/>
    </source>
</evidence>
<keyword evidence="5" id="KW-0249">Electron transport</keyword>
<dbReference type="Pfam" id="PF01012">
    <property type="entry name" value="ETF"/>
    <property type="match status" value="1"/>
</dbReference>
<dbReference type="AlphaFoldDB" id="A0A644ZCJ7"/>
<dbReference type="EC" id="1.3.1.108" evidence="7"/>
<dbReference type="InterPro" id="IPR029035">
    <property type="entry name" value="DHS-like_NAD/FAD-binding_dom"/>
</dbReference>
<protein>
    <submittedName>
        <fullName evidence="7">Caffeyl-CoA reductase-Etf complex subunit CarE</fullName>
        <ecNumber evidence="7">1.3.1.108</ecNumber>
    </submittedName>
</protein>
<evidence type="ECO:0000256" key="3">
    <source>
        <dbReference type="ARBA" id="ARBA00022630"/>
    </source>
</evidence>
<reference evidence="7" key="1">
    <citation type="submission" date="2019-08" db="EMBL/GenBank/DDBJ databases">
        <authorList>
            <person name="Kucharzyk K."/>
            <person name="Murdoch R.W."/>
            <person name="Higgins S."/>
            <person name="Loffler F."/>
        </authorList>
    </citation>
    <scope>NUCLEOTIDE SEQUENCE</scope>
</reference>
<dbReference type="PANTHER" id="PTHR43153">
    <property type="entry name" value="ELECTRON TRANSFER FLAVOPROTEIN ALPHA"/>
    <property type="match status" value="1"/>
</dbReference>
<proteinExistence type="inferred from homology"/>
<dbReference type="InterPro" id="IPR014729">
    <property type="entry name" value="Rossmann-like_a/b/a_fold"/>
</dbReference>
<dbReference type="InterPro" id="IPR018206">
    <property type="entry name" value="ETF_asu_C_CS"/>
</dbReference>
<dbReference type="Pfam" id="PF00766">
    <property type="entry name" value="ETF_alpha"/>
    <property type="match status" value="1"/>
</dbReference>
<dbReference type="PANTHER" id="PTHR43153:SF1">
    <property type="entry name" value="ELECTRON TRANSFER FLAVOPROTEIN SUBUNIT ALPHA, MITOCHONDRIAL"/>
    <property type="match status" value="1"/>
</dbReference>